<dbReference type="KEGG" id="mon:G8E03_00100"/>
<dbReference type="InterPro" id="IPR000305">
    <property type="entry name" value="GIY-YIG_endonuc"/>
</dbReference>
<dbReference type="PROSITE" id="PS50164">
    <property type="entry name" value="GIY_YIG"/>
    <property type="match status" value="1"/>
</dbReference>
<dbReference type="Pfam" id="PF01541">
    <property type="entry name" value="GIY-YIG"/>
    <property type="match status" value="1"/>
</dbReference>
<dbReference type="RefSeq" id="WP_166187239.1">
    <property type="nucleotide sequence ID" value="NZ_CP049811.1"/>
</dbReference>
<dbReference type="PANTHER" id="PTHR34477:SF5">
    <property type="entry name" value="BSL5627 PROTEIN"/>
    <property type="match status" value="1"/>
</dbReference>
<sequence>MEYTVYILANRSNRAIYVGLTRDLSRRIEQHKSGRGSRHTARYGITRLVWHMQFDDLHEARLHERRLKRWRRAWKDDLISRANPRWVDLAETTPV</sequence>
<dbReference type="AlphaFoldDB" id="A0A6G7VHE1"/>
<comment type="similarity">
    <text evidence="1">Belongs to the UPF0213 family.</text>
</comment>
<evidence type="ECO:0000313" key="4">
    <source>
        <dbReference type="Proteomes" id="UP000500791"/>
    </source>
</evidence>
<dbReference type="SMART" id="SM00465">
    <property type="entry name" value="GIYc"/>
    <property type="match status" value="1"/>
</dbReference>
<evidence type="ECO:0000313" key="3">
    <source>
        <dbReference type="EMBL" id="QIK39296.1"/>
    </source>
</evidence>
<reference evidence="3 4" key="1">
    <citation type="submission" date="2020-03" db="EMBL/GenBank/DDBJ databases">
        <title>Complete genome sequence of Monaibacterium sp. ALG8 with diverse plasmids.</title>
        <authorList>
            <person name="Sun C."/>
        </authorList>
    </citation>
    <scope>NUCLEOTIDE SEQUENCE [LARGE SCALE GENOMIC DNA]</scope>
    <source>
        <strain evidence="3 4">ALG8</strain>
    </source>
</reference>
<dbReference type="Proteomes" id="UP000500791">
    <property type="component" value="Chromosome"/>
</dbReference>
<evidence type="ECO:0000256" key="1">
    <source>
        <dbReference type="ARBA" id="ARBA00007435"/>
    </source>
</evidence>
<keyword evidence="4" id="KW-1185">Reference proteome</keyword>
<dbReference type="CDD" id="cd10448">
    <property type="entry name" value="GIY-YIG_unchar_3"/>
    <property type="match status" value="1"/>
</dbReference>
<feature type="domain" description="GIY-YIG" evidence="2">
    <location>
        <begin position="1"/>
        <end position="77"/>
    </location>
</feature>
<name>A0A6G7VHE1_9RHOB</name>
<evidence type="ECO:0000259" key="2">
    <source>
        <dbReference type="PROSITE" id="PS50164"/>
    </source>
</evidence>
<proteinExistence type="inferred from homology"/>
<dbReference type="EMBL" id="CP049811">
    <property type="protein sequence ID" value="QIK39296.1"/>
    <property type="molecule type" value="Genomic_DNA"/>
</dbReference>
<dbReference type="InterPro" id="IPR035901">
    <property type="entry name" value="GIY-YIG_endonuc_sf"/>
</dbReference>
<dbReference type="SUPFAM" id="SSF82771">
    <property type="entry name" value="GIY-YIG endonuclease"/>
    <property type="match status" value="1"/>
</dbReference>
<dbReference type="PANTHER" id="PTHR34477">
    <property type="entry name" value="UPF0213 PROTEIN YHBQ"/>
    <property type="match status" value="1"/>
</dbReference>
<protein>
    <submittedName>
        <fullName evidence="3">GIY-YIG nuclease family protein</fullName>
    </submittedName>
</protein>
<organism evidence="3 4">
    <name type="scientific">Pontivivens nitratireducens</name>
    <dbReference type="NCBI Taxonomy" id="2758038"/>
    <lineage>
        <taxon>Bacteria</taxon>
        <taxon>Pseudomonadati</taxon>
        <taxon>Pseudomonadota</taxon>
        <taxon>Alphaproteobacteria</taxon>
        <taxon>Rhodobacterales</taxon>
        <taxon>Paracoccaceae</taxon>
        <taxon>Pontivivens</taxon>
    </lineage>
</organism>
<dbReference type="InterPro" id="IPR050190">
    <property type="entry name" value="UPF0213_domain"/>
</dbReference>
<gene>
    <name evidence="3" type="ORF">G8E03_00100</name>
</gene>
<dbReference type="Gene3D" id="3.40.1440.10">
    <property type="entry name" value="GIY-YIG endonuclease"/>
    <property type="match status" value="1"/>
</dbReference>
<accession>A0A6G7VHE1</accession>